<evidence type="ECO:0000256" key="2">
    <source>
        <dbReference type="PROSITE-ProRule" id="PRU00335"/>
    </source>
</evidence>
<dbReference type="RefSeq" id="WP_254570222.1">
    <property type="nucleotide sequence ID" value="NZ_CP098502.1"/>
</dbReference>
<dbReference type="EMBL" id="CP098502">
    <property type="protein sequence ID" value="UTI63497.1"/>
    <property type="molecule type" value="Genomic_DNA"/>
</dbReference>
<gene>
    <name evidence="4" type="ORF">NBH00_19375</name>
</gene>
<feature type="DNA-binding region" description="H-T-H motif" evidence="2">
    <location>
        <begin position="38"/>
        <end position="57"/>
    </location>
</feature>
<evidence type="ECO:0000313" key="5">
    <source>
        <dbReference type="Proteomes" id="UP001056035"/>
    </source>
</evidence>
<dbReference type="Gene3D" id="1.10.357.10">
    <property type="entry name" value="Tetracycline Repressor, domain 2"/>
    <property type="match status" value="1"/>
</dbReference>
<dbReference type="Pfam" id="PF00440">
    <property type="entry name" value="TetR_N"/>
    <property type="match status" value="1"/>
</dbReference>
<dbReference type="InterPro" id="IPR001647">
    <property type="entry name" value="HTH_TetR"/>
</dbReference>
<reference evidence="4 5" key="1">
    <citation type="submission" date="2022-06" db="EMBL/GenBank/DDBJ databases">
        <title>Paraconexibacter antarcticus.</title>
        <authorList>
            <person name="Kim C.S."/>
        </authorList>
    </citation>
    <scope>NUCLEOTIDE SEQUENCE [LARGE SCALE GENOMIC DNA]</scope>
    <source>
        <strain evidence="4 5">02-257</strain>
    </source>
</reference>
<keyword evidence="1 2" id="KW-0238">DNA-binding</keyword>
<dbReference type="PANTHER" id="PTHR30055">
    <property type="entry name" value="HTH-TYPE TRANSCRIPTIONAL REGULATOR RUTR"/>
    <property type="match status" value="1"/>
</dbReference>
<accession>A0ABY5DRQ5</accession>
<protein>
    <submittedName>
        <fullName evidence="4">TetR/AcrR family transcriptional regulator</fullName>
    </submittedName>
</protein>
<sequence>MVPPVPSTRTLSTAEERREAVLEAGMRVMAARGPHGTPTMDVAKAAGISQAYLFRLFPTKTDLAVALVQRCNERIHATFVAAAAQARAAGGSGEDILHAMGESYADLIQDRTLLLMQLHGHAAAAEDAGIRAAMQDGFRRLHALVKAETGAEDEEVAHFFATGMLMNVLAAMGAFELDEPWATSLCAYKEYDDPA</sequence>
<dbReference type="InterPro" id="IPR009057">
    <property type="entry name" value="Homeodomain-like_sf"/>
</dbReference>
<dbReference type="Proteomes" id="UP001056035">
    <property type="component" value="Chromosome"/>
</dbReference>
<dbReference type="InterPro" id="IPR050109">
    <property type="entry name" value="HTH-type_TetR-like_transc_reg"/>
</dbReference>
<evidence type="ECO:0000259" key="3">
    <source>
        <dbReference type="PROSITE" id="PS50977"/>
    </source>
</evidence>
<dbReference type="PROSITE" id="PS50977">
    <property type="entry name" value="HTH_TETR_2"/>
    <property type="match status" value="1"/>
</dbReference>
<proteinExistence type="predicted"/>
<dbReference type="PANTHER" id="PTHR30055:SF146">
    <property type="entry name" value="HTH-TYPE TRANSCRIPTIONAL DUAL REGULATOR CECR"/>
    <property type="match status" value="1"/>
</dbReference>
<evidence type="ECO:0000256" key="1">
    <source>
        <dbReference type="ARBA" id="ARBA00023125"/>
    </source>
</evidence>
<organism evidence="4 5">
    <name type="scientific">Paraconexibacter antarcticus</name>
    <dbReference type="NCBI Taxonomy" id="2949664"/>
    <lineage>
        <taxon>Bacteria</taxon>
        <taxon>Bacillati</taxon>
        <taxon>Actinomycetota</taxon>
        <taxon>Thermoleophilia</taxon>
        <taxon>Solirubrobacterales</taxon>
        <taxon>Paraconexibacteraceae</taxon>
        <taxon>Paraconexibacter</taxon>
    </lineage>
</organism>
<dbReference type="SUPFAM" id="SSF46689">
    <property type="entry name" value="Homeodomain-like"/>
    <property type="match status" value="1"/>
</dbReference>
<name>A0ABY5DRQ5_9ACTN</name>
<keyword evidence="5" id="KW-1185">Reference proteome</keyword>
<evidence type="ECO:0000313" key="4">
    <source>
        <dbReference type="EMBL" id="UTI63497.1"/>
    </source>
</evidence>
<feature type="domain" description="HTH tetR-type" evidence="3">
    <location>
        <begin position="15"/>
        <end position="75"/>
    </location>
</feature>